<sequence length="240" mass="25285">MATLFTDTPAVALAVFAHPDDHEVSCGGALAGWAAAGAEVHVVVATTGDKGSMDPSTVPDELAARRAAEVHEAAGILGLRDVHLLGHPDGSLDDMASELRRSLVGLVRRLRPVLVVCPDPTAAFFGDAYVNHVDHRAIGWAALDAVAPAAASPLYFPEEGPAHQVGTVLLSGTLEPDVWVDVSGSVEAKVRALFCHRSQLAPDAGSWLADFVRQRTEDEGQRAGVAHAEGFRRIRLGRSV</sequence>
<evidence type="ECO:0008006" key="2">
    <source>
        <dbReference type="Google" id="ProtNLM"/>
    </source>
</evidence>
<dbReference type="AlphaFoldDB" id="A0A6J4HSI6"/>
<dbReference type="GO" id="GO:0016137">
    <property type="term" value="P:glycoside metabolic process"/>
    <property type="evidence" value="ECO:0007669"/>
    <property type="project" value="UniProtKB-ARBA"/>
</dbReference>
<dbReference type="EMBL" id="CADCSY010000053">
    <property type="protein sequence ID" value="CAA9231771.1"/>
    <property type="molecule type" value="Genomic_DNA"/>
</dbReference>
<dbReference type="PANTHER" id="PTHR12993">
    <property type="entry name" value="N-ACETYLGLUCOSAMINYL-PHOSPHATIDYLINOSITOL DE-N-ACETYLASE-RELATED"/>
    <property type="match status" value="1"/>
</dbReference>
<organism evidence="1">
    <name type="scientific">uncultured Acidimicrobiales bacterium</name>
    <dbReference type="NCBI Taxonomy" id="310071"/>
    <lineage>
        <taxon>Bacteria</taxon>
        <taxon>Bacillati</taxon>
        <taxon>Actinomycetota</taxon>
        <taxon>Acidimicrobiia</taxon>
        <taxon>Acidimicrobiales</taxon>
        <taxon>environmental samples</taxon>
    </lineage>
</organism>
<gene>
    <name evidence="1" type="ORF">AVDCRST_MAG20-1264</name>
</gene>
<dbReference type="SUPFAM" id="SSF102588">
    <property type="entry name" value="LmbE-like"/>
    <property type="match status" value="1"/>
</dbReference>
<dbReference type="GO" id="GO:0016811">
    <property type="term" value="F:hydrolase activity, acting on carbon-nitrogen (but not peptide) bonds, in linear amides"/>
    <property type="evidence" value="ECO:0007669"/>
    <property type="project" value="TreeGrafter"/>
</dbReference>
<protein>
    <recommendedName>
        <fullName evidence="2">PIG-L family deacetylase</fullName>
    </recommendedName>
</protein>
<dbReference type="InterPro" id="IPR003737">
    <property type="entry name" value="GlcNAc_PI_deacetylase-related"/>
</dbReference>
<dbReference type="Pfam" id="PF02585">
    <property type="entry name" value="PIG-L"/>
    <property type="match status" value="1"/>
</dbReference>
<dbReference type="InterPro" id="IPR024078">
    <property type="entry name" value="LmbE-like_dom_sf"/>
</dbReference>
<dbReference type="PANTHER" id="PTHR12993:SF28">
    <property type="entry name" value="LMBE FAMILY PROTEIN"/>
    <property type="match status" value="1"/>
</dbReference>
<reference evidence="1" key="1">
    <citation type="submission" date="2020-02" db="EMBL/GenBank/DDBJ databases">
        <authorList>
            <person name="Meier V. D."/>
        </authorList>
    </citation>
    <scope>NUCLEOTIDE SEQUENCE</scope>
    <source>
        <strain evidence="1">AVDCRST_MAG20</strain>
    </source>
</reference>
<name>A0A6J4HSI6_9ACTN</name>
<accession>A0A6J4HSI6</accession>
<dbReference type="Gene3D" id="3.40.50.10320">
    <property type="entry name" value="LmbE-like"/>
    <property type="match status" value="1"/>
</dbReference>
<evidence type="ECO:0000313" key="1">
    <source>
        <dbReference type="EMBL" id="CAA9231771.1"/>
    </source>
</evidence>
<proteinExistence type="predicted"/>